<feature type="region of interest" description="Disordered" evidence="7">
    <location>
        <begin position="153"/>
        <end position="253"/>
    </location>
</feature>
<feature type="compositionally biased region" description="Polar residues" evidence="7">
    <location>
        <begin position="326"/>
        <end position="345"/>
    </location>
</feature>
<feature type="domain" description="HECT" evidence="8">
    <location>
        <begin position="1748"/>
        <end position="2105"/>
    </location>
</feature>
<keyword evidence="10" id="KW-1185">Reference proteome</keyword>
<dbReference type="GO" id="GO:0016607">
    <property type="term" value="C:nuclear speck"/>
    <property type="evidence" value="ECO:0007669"/>
    <property type="project" value="TreeGrafter"/>
</dbReference>
<dbReference type="InterPro" id="IPR035983">
    <property type="entry name" value="Hect_E3_ubiquitin_ligase"/>
</dbReference>
<feature type="region of interest" description="Disordered" evidence="7">
    <location>
        <begin position="1"/>
        <end position="45"/>
    </location>
</feature>
<evidence type="ECO:0000256" key="5">
    <source>
        <dbReference type="ARBA" id="ARBA00022786"/>
    </source>
</evidence>
<dbReference type="InterPro" id="IPR011989">
    <property type="entry name" value="ARM-like"/>
</dbReference>
<comment type="catalytic activity">
    <reaction evidence="1">
        <text>S-ubiquitinyl-[E2 ubiquitin-conjugating enzyme]-L-cysteine + [acceptor protein]-L-lysine = [E2 ubiquitin-conjugating enzyme]-L-cysteine + N(6)-ubiquitinyl-[acceptor protein]-L-lysine.</text>
        <dbReference type="EC" id="2.3.2.26"/>
    </reaction>
</comment>
<dbReference type="Pfam" id="PF00632">
    <property type="entry name" value="HECT"/>
    <property type="match status" value="1"/>
</dbReference>
<feature type="compositionally biased region" description="Pro residues" evidence="7">
    <location>
        <begin position="22"/>
        <end position="34"/>
    </location>
</feature>
<sequence>MAEQTTATDHEVRLPAASSTPSPTPTPTPAPAPNPTAASTAVSAAARPVAATVTSQRQKTALGFESGVGAPSHSRQAPLPSLPWRNVISWLRHRRWGSILSLSLSFSTRLFPPRISPPPTQTNPVPCLHLGHEQASSLVGKFLMSPRITRSSARQAASQAARAPAASSASAVPLPESSSATAPPPSSSSSSSSRKRKVSSAEKSLATGPQPSSSVRRSKRQKIPEAAVPPPPETVHHSSHSSLPRKGRAAADMDGAELVRSSFSLDMALINESRVPAVAAAMETSPTSHTGSRRSARSKPTSSQSQGLPLHLTASGFFANSFPEATVTSMPPSRESQLFTGNASDQDAIMTGMGDDKDRLSSSSPQRQDAQPHKTVKGDGHGEDDDLSRDGGTTSIEHASYNDDDEDDEDEEEDEDEHENDNENENEDEDDEDDDEDDDENDDDPFGAYGGPGDHDSGLSSTLRALTGMMTGLSSRLRELLASLRSDDSSVQVIALQELSEIFLVSNEDNLSGHFSPDAFVKELVQLMSREESPETMLLACRCLANLMEALPASIANVVYGNAVPVLCQKLLEISFIDLAEQALSTLEKISTEYPSSIVREGGLTACLSYLDFFATSTQRTAVTTAANCCRNIPDDSFPVVKDVMPTLLNVLNSNDQRVVEQASLCVSGIAESFKYHPSKLEELISVDLLRAILRLLVPGTTNLIGPNIHTQFLRVLAFTARASPRLSSELFKLNVVETLYQILTGVSPPTGTEDVASKLDSVIVMQALIHRPREQIVEALNVICELLPGLPRNAGVAMGDFMELHDAIEPITPSSLSGRSNPNHNDRRLELLKDCKDQVRRFVLIIFPTLTDAFSSTINLSVRQKVLTAQIKMLSNLDEGLLADALAPVPYASFLASILSQEDHPSLVILGLQATELLLTRLDSVYRYQLYREGVIFEIQKLALGDGQPSIKEDPSKSKNVSQRLSLPDAGDSSAPSSDHESDDNDNEDEEVEDEGDAVAAHEHHSSGGDDEDVDNELNASDASPASSRGSSMSLDAATLPYVSNVQLMKSRIVVIAKKFLEAHEKDGRSQEMRAQATQILETLSHLADELEAFYLTRTSKTLSPETGRMLFSKLSSYFDTDILESVTSAELLASGMVRVLLAVFSNPDEALAHSAQASFLEVFMSPAMKSRPKTGIIESQATPFSVLIHKLQDLLSRSEHFEVITVHQNSFEGNRSSPASMLGKQLKLRLVADDELSIPRPYRNIMVSIHAIATFKSLDDYLRPRISLAERPRISRRDGLSRALAAIASSGLSQNLTAGAGLTEQSSALPGATQQPPLPPTSSASSGSRFSGAINSKPAEMSNPPPHAGPSNDKGSLRRSSRLFRSPAGVATPPTRPPDEDKAPQPTLECADEKQLTDDDDDDAGDGTALDAIVGELDEDIGEKGEADTSAVNLEVAAENAILTRKEDNSRVATPPGANLRDYDRVLYRNSAHAAPHPSSRHASYASILQTIPQDWHIEFTLDGKVIPNETTIYRAVHMSTSSTNDHGNKNIWSSTHPIKFRRVSGQPPAESRTNSFNAEADGEVDKGMAASLAKHPITASILQLLNILHDLNANIEDVLVENRNSLIGLRVELLSQFVNTKLTAKLNRQLEEPLIVASSCLPSWSEDLARLYPFLFPFETRHLFLQSTSFGYARSMARWQNAYSTDDNRRDRSNERPFLGRLQRQKVRISRLKILESALKVMELYGASQSILEVEYFEEVGTGLGPTLEFYSTVSKEFSKKKLKLWREVDSAGSDEFVSGQTGLFPRPLSSEEATTPNGERILHMFKALGKFVARSMIDSRIIDIHLNPIFFRIGDASLTGVKPSLGAVKIVDPVLARSLITIKKFVLAKKEIDEDPARTPAQKVADTEGIMIDNMRLDDLCLDFTLPGYPDIELQEHGSLKRVTIENVDLYLERVIDMTLGSGVKRQIDAFRTGFSQVFPYTALRAFTPDELVSLFGRVEEDWSLETLMDSIKADHGYNMDSRSVKNLLQTMSELDLKQRRDFLQFTTGSPKLPIGGFKSLTPMFTVVCKPSEPPYTSDAYLPSVMTCVNYLKLPDYTTMDILKKQLYTAIREGQGAFHLS</sequence>
<feature type="compositionally biased region" description="Polar residues" evidence="7">
    <location>
        <begin position="298"/>
        <end position="307"/>
    </location>
</feature>
<dbReference type="PROSITE" id="PS50237">
    <property type="entry name" value="HECT"/>
    <property type="match status" value="1"/>
</dbReference>
<comment type="similarity">
    <text evidence="2">Belongs to the UPL family. K-HECT subfamily.</text>
</comment>
<proteinExistence type="inferred from homology"/>
<dbReference type="CDD" id="cd00078">
    <property type="entry name" value="HECTc"/>
    <property type="match status" value="1"/>
</dbReference>
<keyword evidence="4" id="KW-0808">Transferase</keyword>
<dbReference type="SUPFAM" id="SSF48371">
    <property type="entry name" value="ARM repeat"/>
    <property type="match status" value="1"/>
</dbReference>
<evidence type="ECO:0000256" key="1">
    <source>
        <dbReference type="ARBA" id="ARBA00000885"/>
    </source>
</evidence>
<feature type="compositionally biased region" description="Low complexity" evidence="7">
    <location>
        <begin position="1021"/>
        <end position="1034"/>
    </location>
</feature>
<dbReference type="GO" id="GO:0061630">
    <property type="term" value="F:ubiquitin protein ligase activity"/>
    <property type="evidence" value="ECO:0007669"/>
    <property type="project" value="UniProtKB-EC"/>
</dbReference>
<feature type="region of interest" description="Disordered" evidence="7">
    <location>
        <begin position="325"/>
        <end position="461"/>
    </location>
</feature>
<evidence type="ECO:0000256" key="7">
    <source>
        <dbReference type="SAM" id="MobiDB-lite"/>
    </source>
</evidence>
<dbReference type="PANTHER" id="PTHR45670:SF1">
    <property type="entry name" value="E3 UBIQUITIN-PROTEIN LIGASE HECTD1"/>
    <property type="match status" value="1"/>
</dbReference>
<feature type="compositionally biased region" description="Low complexity" evidence="7">
    <location>
        <begin position="1323"/>
        <end position="1333"/>
    </location>
</feature>
<name>A0AAE1M296_9HYPO</name>
<feature type="region of interest" description="Disordered" evidence="7">
    <location>
        <begin position="280"/>
        <end position="308"/>
    </location>
</feature>
<dbReference type="Gene3D" id="3.30.2410.10">
    <property type="entry name" value="Hect, E3 ligase catalytic domain"/>
    <property type="match status" value="1"/>
</dbReference>
<dbReference type="EMBL" id="JAWRVG010000010">
    <property type="protein sequence ID" value="KAK4077956.1"/>
    <property type="molecule type" value="Genomic_DNA"/>
</dbReference>
<gene>
    <name evidence="9" type="ORF">Triagg1_3650</name>
</gene>
<dbReference type="GO" id="GO:0000209">
    <property type="term" value="P:protein polyubiquitination"/>
    <property type="evidence" value="ECO:0007669"/>
    <property type="project" value="TreeGrafter"/>
</dbReference>
<evidence type="ECO:0000256" key="6">
    <source>
        <dbReference type="PROSITE-ProRule" id="PRU00104"/>
    </source>
</evidence>
<feature type="compositionally biased region" description="Low complexity" evidence="7">
    <location>
        <begin position="153"/>
        <end position="192"/>
    </location>
</feature>
<accession>A0AAE1M296</accession>
<dbReference type="Proteomes" id="UP001273209">
    <property type="component" value="Unassembled WGS sequence"/>
</dbReference>
<dbReference type="InterPro" id="IPR016024">
    <property type="entry name" value="ARM-type_fold"/>
</dbReference>
<dbReference type="SMART" id="SM00119">
    <property type="entry name" value="HECTc"/>
    <property type="match status" value="1"/>
</dbReference>
<dbReference type="GeneID" id="87917871"/>
<feature type="compositionally biased region" description="Low complexity" evidence="7">
    <location>
        <begin position="35"/>
        <end position="45"/>
    </location>
</feature>
<feature type="compositionally biased region" description="Acidic residues" evidence="7">
    <location>
        <begin position="402"/>
        <end position="445"/>
    </location>
</feature>
<evidence type="ECO:0000256" key="3">
    <source>
        <dbReference type="ARBA" id="ARBA00012485"/>
    </source>
</evidence>
<protein>
    <recommendedName>
        <fullName evidence="3">HECT-type E3 ubiquitin transferase</fullName>
        <ecNumber evidence="3">2.3.2.26</ecNumber>
    </recommendedName>
</protein>
<feature type="compositionally biased region" description="Basic and acidic residues" evidence="7">
    <location>
        <begin position="370"/>
        <end position="381"/>
    </location>
</feature>
<feature type="region of interest" description="Disordered" evidence="7">
    <location>
        <begin position="948"/>
        <end position="1034"/>
    </location>
</feature>
<keyword evidence="5 6" id="KW-0833">Ubl conjugation pathway</keyword>
<dbReference type="InterPro" id="IPR057948">
    <property type="entry name" value="TPR_TRIP12_N"/>
</dbReference>
<evidence type="ECO:0000313" key="9">
    <source>
        <dbReference type="EMBL" id="KAK4077956.1"/>
    </source>
</evidence>
<evidence type="ECO:0000313" key="10">
    <source>
        <dbReference type="Proteomes" id="UP001273209"/>
    </source>
</evidence>
<feature type="compositionally biased region" description="Low complexity" evidence="7">
    <location>
        <begin position="967"/>
        <end position="978"/>
    </location>
</feature>
<evidence type="ECO:0000256" key="4">
    <source>
        <dbReference type="ARBA" id="ARBA00022679"/>
    </source>
</evidence>
<dbReference type="SUPFAM" id="SSF56204">
    <property type="entry name" value="Hect, E3 ligase catalytic domain"/>
    <property type="match status" value="1"/>
</dbReference>
<dbReference type="GO" id="GO:0043161">
    <property type="term" value="P:proteasome-mediated ubiquitin-dependent protein catabolic process"/>
    <property type="evidence" value="ECO:0007669"/>
    <property type="project" value="TreeGrafter"/>
</dbReference>
<dbReference type="Pfam" id="PF25579">
    <property type="entry name" value="TPR_TRIP12_N"/>
    <property type="match status" value="1"/>
</dbReference>
<dbReference type="Gene3D" id="3.90.1750.10">
    <property type="entry name" value="Hect, E3 ligase catalytic domains"/>
    <property type="match status" value="1"/>
</dbReference>
<evidence type="ECO:0000256" key="2">
    <source>
        <dbReference type="ARBA" id="ARBA00006331"/>
    </source>
</evidence>
<reference evidence="9" key="1">
    <citation type="submission" date="2023-11" db="EMBL/GenBank/DDBJ databases">
        <title>The genome sequences of three competitors of mushroom-forming fungi.</title>
        <authorList>
            <person name="Beijen E."/>
            <person name="Ohm R.A."/>
        </authorList>
    </citation>
    <scope>NUCLEOTIDE SEQUENCE</scope>
    <source>
        <strain evidence="9">CBS 100526</strain>
    </source>
</reference>
<feature type="compositionally biased region" description="Basic residues" evidence="7">
    <location>
        <begin position="237"/>
        <end position="248"/>
    </location>
</feature>
<dbReference type="Gene3D" id="1.25.10.10">
    <property type="entry name" value="Leucine-rich Repeat Variant"/>
    <property type="match status" value="1"/>
</dbReference>
<dbReference type="RefSeq" id="XP_062757639.1">
    <property type="nucleotide sequence ID" value="XM_062897966.1"/>
</dbReference>
<dbReference type="EC" id="2.3.2.26" evidence="3"/>
<dbReference type="InterPro" id="IPR000569">
    <property type="entry name" value="HECT_dom"/>
</dbReference>
<dbReference type="PANTHER" id="PTHR45670">
    <property type="entry name" value="E3 UBIQUITIN-PROTEIN LIGASE TRIP12"/>
    <property type="match status" value="1"/>
</dbReference>
<feature type="compositionally biased region" description="Acidic residues" evidence="7">
    <location>
        <begin position="982"/>
        <end position="998"/>
    </location>
</feature>
<evidence type="ECO:0000259" key="8">
    <source>
        <dbReference type="PROSITE" id="PS50237"/>
    </source>
</evidence>
<organism evidence="9 10">
    <name type="scientific">Trichoderma aggressivum f. europaeum</name>
    <dbReference type="NCBI Taxonomy" id="173218"/>
    <lineage>
        <taxon>Eukaryota</taxon>
        <taxon>Fungi</taxon>
        <taxon>Dikarya</taxon>
        <taxon>Ascomycota</taxon>
        <taxon>Pezizomycotina</taxon>
        <taxon>Sordariomycetes</taxon>
        <taxon>Hypocreomycetidae</taxon>
        <taxon>Hypocreales</taxon>
        <taxon>Hypocreaceae</taxon>
        <taxon>Trichoderma</taxon>
    </lineage>
</organism>
<comment type="caution">
    <text evidence="9">The sequence shown here is derived from an EMBL/GenBank/DDBJ whole genome shotgun (WGS) entry which is preliminary data.</text>
</comment>
<feature type="region of interest" description="Disordered" evidence="7">
    <location>
        <begin position="1309"/>
        <end position="1410"/>
    </location>
</feature>
<dbReference type="InterPro" id="IPR045322">
    <property type="entry name" value="HECTD1/TRIP12-like"/>
</dbReference>
<feature type="active site" description="Glycyl thioester intermediate" evidence="6">
    <location>
        <position position="2072"/>
    </location>
</feature>